<organism evidence="4">
    <name type="scientific">Physcomitrium patens</name>
    <name type="common">Spreading-leaved earth moss</name>
    <name type="synonym">Physcomitrella patens</name>
    <dbReference type="NCBI Taxonomy" id="3218"/>
    <lineage>
        <taxon>Eukaryota</taxon>
        <taxon>Viridiplantae</taxon>
        <taxon>Streptophyta</taxon>
        <taxon>Embryophyta</taxon>
        <taxon>Bryophyta</taxon>
        <taxon>Bryophytina</taxon>
        <taxon>Bryopsida</taxon>
        <taxon>Funariidae</taxon>
        <taxon>Funariales</taxon>
        <taxon>Funariaceae</taxon>
        <taxon>Physcomitrium</taxon>
    </lineage>
</organism>
<name>A0A2K1K4M4_PHYPA</name>
<feature type="chain" id="PRO_5036319016" evidence="3">
    <location>
        <begin position="17"/>
        <end position="205"/>
    </location>
</feature>
<keyword evidence="2" id="KW-0812">Transmembrane</keyword>
<dbReference type="AlphaFoldDB" id="A0A2K1K4M4"/>
<dbReference type="EMBL" id="ABEU02000009">
    <property type="protein sequence ID" value="PNR48718.1"/>
    <property type="molecule type" value="Genomic_DNA"/>
</dbReference>
<evidence type="ECO:0000256" key="1">
    <source>
        <dbReference type="SAM" id="MobiDB-lite"/>
    </source>
</evidence>
<evidence type="ECO:0000313" key="4">
    <source>
        <dbReference type="EMBL" id="PNR48718.1"/>
    </source>
</evidence>
<keyword evidence="3" id="KW-0732">Signal</keyword>
<feature type="compositionally biased region" description="Low complexity" evidence="1">
    <location>
        <begin position="125"/>
        <end position="145"/>
    </location>
</feature>
<keyword evidence="2" id="KW-1133">Transmembrane helix</keyword>
<gene>
    <name evidence="4" type="ORF">PHYPA_013195</name>
</gene>
<feature type="region of interest" description="Disordered" evidence="1">
    <location>
        <begin position="122"/>
        <end position="164"/>
    </location>
</feature>
<dbReference type="EnsemblPlants" id="Pp3c9_25850V3.1">
    <property type="protein sequence ID" value="Pp3c9_25850V3.1"/>
    <property type="gene ID" value="Pp3c9_25850"/>
</dbReference>
<dbReference type="InParanoid" id="A0A2K1K4M4"/>
<feature type="transmembrane region" description="Helical" evidence="2">
    <location>
        <begin position="87"/>
        <end position="114"/>
    </location>
</feature>
<proteinExistence type="predicted"/>
<sequence length="205" mass="23001">MFLLEWTLWTFPLADPSKFKCCTVPRTTNHNNELPVFQICDQCMGWPCTPEGPDRKVLAAKEVAPGPSVLCRDVKTGEVVSCTSPDMLVMVLAGMSCMLFLVSVVLFLLCWTVVKQRRQRREQEAAAGSTPTAASAHPAQAATAPVDSSEIRRRRPGPTPWSHRVPVLRTPDVVLGRWRRQVHRRGKRCRWQASGVREGRKIRTA</sequence>
<reference evidence="4 6" key="1">
    <citation type="journal article" date="2008" name="Science">
        <title>The Physcomitrella genome reveals evolutionary insights into the conquest of land by plants.</title>
        <authorList>
            <person name="Rensing S."/>
            <person name="Lang D."/>
            <person name="Zimmer A."/>
            <person name="Terry A."/>
            <person name="Salamov A."/>
            <person name="Shapiro H."/>
            <person name="Nishiyama T."/>
            <person name="Perroud P.-F."/>
            <person name="Lindquist E."/>
            <person name="Kamisugi Y."/>
            <person name="Tanahashi T."/>
            <person name="Sakakibara K."/>
            <person name="Fujita T."/>
            <person name="Oishi K."/>
            <person name="Shin-I T."/>
            <person name="Kuroki Y."/>
            <person name="Toyoda A."/>
            <person name="Suzuki Y."/>
            <person name="Hashimoto A."/>
            <person name="Yamaguchi K."/>
            <person name="Sugano A."/>
            <person name="Kohara Y."/>
            <person name="Fujiyama A."/>
            <person name="Anterola A."/>
            <person name="Aoki S."/>
            <person name="Ashton N."/>
            <person name="Barbazuk W.B."/>
            <person name="Barker E."/>
            <person name="Bennetzen J."/>
            <person name="Bezanilla M."/>
            <person name="Blankenship R."/>
            <person name="Cho S.H."/>
            <person name="Dutcher S."/>
            <person name="Estelle M."/>
            <person name="Fawcett J.A."/>
            <person name="Gundlach H."/>
            <person name="Hanada K."/>
            <person name="Heyl A."/>
            <person name="Hicks K.A."/>
            <person name="Hugh J."/>
            <person name="Lohr M."/>
            <person name="Mayer K."/>
            <person name="Melkozernov A."/>
            <person name="Murata T."/>
            <person name="Nelson D."/>
            <person name="Pils B."/>
            <person name="Prigge M."/>
            <person name="Reiss B."/>
            <person name="Renner T."/>
            <person name="Rombauts S."/>
            <person name="Rushton P."/>
            <person name="Sanderfoot A."/>
            <person name="Schween G."/>
            <person name="Shiu S.-H."/>
            <person name="Stueber K."/>
            <person name="Theodoulou F.L."/>
            <person name="Tu H."/>
            <person name="Van de Peer Y."/>
            <person name="Verrier P.J."/>
            <person name="Waters E."/>
            <person name="Wood A."/>
            <person name="Yang L."/>
            <person name="Cove D."/>
            <person name="Cuming A."/>
            <person name="Hasebe M."/>
            <person name="Lucas S."/>
            <person name="Mishler D.B."/>
            <person name="Reski R."/>
            <person name="Grigoriev I."/>
            <person name="Quatrano R.S."/>
            <person name="Boore J.L."/>
        </authorList>
    </citation>
    <scope>NUCLEOTIDE SEQUENCE [LARGE SCALE GENOMIC DNA]</scope>
    <source>
        <strain evidence="5 6">cv. Gransden 2004</strain>
    </source>
</reference>
<keyword evidence="2" id="KW-0472">Membrane</keyword>
<feature type="signal peptide" evidence="3">
    <location>
        <begin position="1"/>
        <end position="16"/>
    </location>
</feature>
<reference evidence="5" key="3">
    <citation type="submission" date="2020-12" db="UniProtKB">
        <authorList>
            <consortium name="EnsemblPlants"/>
        </authorList>
    </citation>
    <scope>IDENTIFICATION</scope>
</reference>
<dbReference type="Gramene" id="Pp3c9_25850V3.1">
    <property type="protein sequence ID" value="Pp3c9_25850V3.1"/>
    <property type="gene ID" value="Pp3c9_25850"/>
</dbReference>
<dbReference type="PaxDb" id="3218-PP1S131_164V6.1"/>
<dbReference type="Proteomes" id="UP000006727">
    <property type="component" value="Chromosome 9"/>
</dbReference>
<evidence type="ECO:0000256" key="3">
    <source>
        <dbReference type="SAM" id="SignalP"/>
    </source>
</evidence>
<evidence type="ECO:0000313" key="5">
    <source>
        <dbReference type="EnsemblPlants" id="Pp3c9_25850V3.1"/>
    </source>
</evidence>
<evidence type="ECO:0000313" key="6">
    <source>
        <dbReference type="Proteomes" id="UP000006727"/>
    </source>
</evidence>
<protein>
    <submittedName>
        <fullName evidence="4 5">Uncharacterized protein</fullName>
    </submittedName>
</protein>
<reference evidence="4 6" key="2">
    <citation type="journal article" date="2018" name="Plant J.">
        <title>The Physcomitrella patens chromosome-scale assembly reveals moss genome structure and evolution.</title>
        <authorList>
            <person name="Lang D."/>
            <person name="Ullrich K.K."/>
            <person name="Murat F."/>
            <person name="Fuchs J."/>
            <person name="Jenkins J."/>
            <person name="Haas F.B."/>
            <person name="Piednoel M."/>
            <person name="Gundlach H."/>
            <person name="Van Bel M."/>
            <person name="Meyberg R."/>
            <person name="Vives C."/>
            <person name="Morata J."/>
            <person name="Symeonidi A."/>
            <person name="Hiss M."/>
            <person name="Muchero W."/>
            <person name="Kamisugi Y."/>
            <person name="Saleh O."/>
            <person name="Blanc G."/>
            <person name="Decker E.L."/>
            <person name="van Gessel N."/>
            <person name="Grimwood J."/>
            <person name="Hayes R.D."/>
            <person name="Graham S.W."/>
            <person name="Gunter L.E."/>
            <person name="McDaniel S.F."/>
            <person name="Hoernstein S.N.W."/>
            <person name="Larsson A."/>
            <person name="Li F.W."/>
            <person name="Perroud P.F."/>
            <person name="Phillips J."/>
            <person name="Ranjan P."/>
            <person name="Rokshar D.S."/>
            <person name="Rothfels C.J."/>
            <person name="Schneider L."/>
            <person name="Shu S."/>
            <person name="Stevenson D.W."/>
            <person name="Thummler F."/>
            <person name="Tillich M."/>
            <person name="Villarreal Aguilar J.C."/>
            <person name="Widiez T."/>
            <person name="Wong G.K."/>
            <person name="Wymore A."/>
            <person name="Zhang Y."/>
            <person name="Zimmer A.D."/>
            <person name="Quatrano R.S."/>
            <person name="Mayer K.F.X."/>
            <person name="Goodstein D."/>
            <person name="Casacuberta J.M."/>
            <person name="Vandepoele K."/>
            <person name="Reski R."/>
            <person name="Cuming A.C."/>
            <person name="Tuskan G.A."/>
            <person name="Maumus F."/>
            <person name="Salse J."/>
            <person name="Schmutz J."/>
            <person name="Rensing S.A."/>
        </authorList>
    </citation>
    <scope>NUCLEOTIDE SEQUENCE [LARGE SCALE GENOMIC DNA]</scope>
    <source>
        <strain evidence="5 6">cv. Gransden 2004</strain>
    </source>
</reference>
<evidence type="ECO:0000256" key="2">
    <source>
        <dbReference type="SAM" id="Phobius"/>
    </source>
</evidence>
<accession>A0A2K1K4M4</accession>
<keyword evidence="6" id="KW-1185">Reference proteome</keyword>